<accession>E1ZDD8</accession>
<dbReference type="EMBL" id="GL433842">
    <property type="protein sequence ID" value="EFN56206.1"/>
    <property type="molecule type" value="Genomic_DNA"/>
</dbReference>
<dbReference type="OMA" id="DAFMERS"/>
<dbReference type="PANTHER" id="PTHR14094:SF9">
    <property type="entry name" value="SIGNAL RECOGNITION PARTICLE SUBUNIT SRP72"/>
    <property type="match status" value="1"/>
</dbReference>
<dbReference type="GO" id="GO:0006614">
    <property type="term" value="P:SRP-dependent cotranslational protein targeting to membrane"/>
    <property type="evidence" value="ECO:0007669"/>
    <property type="project" value="InterPro"/>
</dbReference>
<sequence>MAEQVEALFARLDTAVKNGQSKRGLKAADEILKLAPGDEDALRCKAVLLIESGNHEEALKLVSQPPLAASMAFEKAYCLYRRSKLPEALAALKEVPADKEVARLQLEAQIHYRLGDNKEAIALYSELFRSHSAESREVQTNVVAAYVAGGRAGEVPAVMQAMKISAKDSFEIAFNAACGLVEAGQLRAAEEQLQLAVRVGEEALYDEDLGEDEVAAELAPVTAQLAYVAERLGRRDEAVVGYEGVLALGLDDANTASVATNNMYAGLLAAATSATSRKVAGEAVKKLDAFMERSGGILRIKAGLESRLGAPQREALLCSYAGAALLANKNDVAKEAIRSIEKQLPGAAATAMLQASLFWREGKPREADAALAALAAGGGGGASEAALMRAQLAAARSDPQQALQHLSSISDAAWQARPAVLATKLALLEGQGQAEEAAGMLSAALQQWHAALP</sequence>
<reference evidence="1 2" key="1">
    <citation type="journal article" date="2010" name="Plant Cell">
        <title>The Chlorella variabilis NC64A genome reveals adaptation to photosymbiosis, coevolution with viruses, and cryptic sex.</title>
        <authorList>
            <person name="Blanc G."/>
            <person name="Duncan G."/>
            <person name="Agarkova I."/>
            <person name="Borodovsky M."/>
            <person name="Gurnon J."/>
            <person name="Kuo A."/>
            <person name="Lindquist E."/>
            <person name="Lucas S."/>
            <person name="Pangilinan J."/>
            <person name="Polle J."/>
            <person name="Salamov A."/>
            <person name="Terry A."/>
            <person name="Yamada T."/>
            <person name="Dunigan D.D."/>
            <person name="Grigoriev I.V."/>
            <person name="Claverie J.M."/>
            <person name="Van Etten J.L."/>
        </authorList>
    </citation>
    <scope>NUCLEOTIDE SEQUENCE [LARGE SCALE GENOMIC DNA]</scope>
    <source>
        <strain evidence="1 2">NC64A</strain>
    </source>
</reference>
<dbReference type="Gene3D" id="1.25.40.10">
    <property type="entry name" value="Tetratricopeptide repeat domain"/>
    <property type="match status" value="1"/>
</dbReference>
<dbReference type="eggNOG" id="KOG2376">
    <property type="taxonomic scope" value="Eukaryota"/>
</dbReference>
<dbReference type="STRING" id="554065.E1ZDD8"/>
<keyword evidence="2" id="KW-1185">Reference proteome</keyword>
<dbReference type="KEGG" id="cvr:CHLNCDRAFT_51862"/>
<dbReference type="InterPro" id="IPR011990">
    <property type="entry name" value="TPR-like_helical_dom_sf"/>
</dbReference>
<evidence type="ECO:0000313" key="1">
    <source>
        <dbReference type="EMBL" id="EFN56206.1"/>
    </source>
</evidence>
<evidence type="ECO:0000313" key="2">
    <source>
        <dbReference type="Proteomes" id="UP000008141"/>
    </source>
</evidence>
<dbReference type="PANTHER" id="PTHR14094">
    <property type="entry name" value="SIGNAL RECOGNITION PARTICLE 72"/>
    <property type="match status" value="1"/>
</dbReference>
<organism evidence="2">
    <name type="scientific">Chlorella variabilis</name>
    <name type="common">Green alga</name>
    <dbReference type="NCBI Taxonomy" id="554065"/>
    <lineage>
        <taxon>Eukaryota</taxon>
        <taxon>Viridiplantae</taxon>
        <taxon>Chlorophyta</taxon>
        <taxon>core chlorophytes</taxon>
        <taxon>Trebouxiophyceae</taxon>
        <taxon>Chlorellales</taxon>
        <taxon>Chlorellaceae</taxon>
        <taxon>Chlorella clade</taxon>
        <taxon>Chlorella</taxon>
    </lineage>
</organism>
<dbReference type="GO" id="GO:0005786">
    <property type="term" value="C:signal recognition particle, endoplasmic reticulum targeting"/>
    <property type="evidence" value="ECO:0007669"/>
    <property type="project" value="TreeGrafter"/>
</dbReference>
<proteinExistence type="predicted"/>
<dbReference type="InterPro" id="IPR026270">
    <property type="entry name" value="SRP72"/>
</dbReference>
<gene>
    <name evidence="1" type="ORF">CHLNCDRAFT_51862</name>
</gene>
<dbReference type="FunCoup" id="E1ZDD8">
    <property type="interactions" value="1943"/>
</dbReference>
<protein>
    <recommendedName>
        <fullName evidence="3">Signal recognition particle subunit SRP72</fullName>
    </recommendedName>
</protein>
<dbReference type="Proteomes" id="UP000008141">
    <property type="component" value="Unassembled WGS sequence"/>
</dbReference>
<dbReference type="GO" id="GO:0008312">
    <property type="term" value="F:7S RNA binding"/>
    <property type="evidence" value="ECO:0007669"/>
    <property type="project" value="TreeGrafter"/>
</dbReference>
<dbReference type="SUPFAM" id="SSF48452">
    <property type="entry name" value="TPR-like"/>
    <property type="match status" value="1"/>
</dbReference>
<dbReference type="InParanoid" id="E1ZDD8"/>
<dbReference type="AlphaFoldDB" id="E1ZDD8"/>
<dbReference type="InterPro" id="IPR031545">
    <property type="entry name" value="SRP72_TPR-like"/>
</dbReference>
<dbReference type="OrthoDB" id="5421607at2759"/>
<name>E1ZDD8_CHLVA</name>
<evidence type="ECO:0008006" key="3">
    <source>
        <dbReference type="Google" id="ProtNLM"/>
    </source>
</evidence>
<dbReference type="RefSeq" id="XP_005848308.1">
    <property type="nucleotide sequence ID" value="XM_005848246.1"/>
</dbReference>
<dbReference type="GeneID" id="17355555"/>
<dbReference type="Pfam" id="PF17004">
    <property type="entry name" value="SRP_TPR_like"/>
    <property type="match status" value="1"/>
</dbReference>
<dbReference type="GO" id="GO:0043022">
    <property type="term" value="F:ribosome binding"/>
    <property type="evidence" value="ECO:0007669"/>
    <property type="project" value="TreeGrafter"/>
</dbReference>